<evidence type="ECO:0000313" key="1">
    <source>
        <dbReference type="EMBL" id="OOE14575.1"/>
    </source>
</evidence>
<comment type="caution">
    <text evidence="1">The sequence shown here is derived from an EMBL/GenBank/DDBJ whole genome shotgun (WGS) entry which is preliminary data.</text>
</comment>
<dbReference type="OrthoDB" id="116421at2"/>
<evidence type="ECO:0000313" key="2">
    <source>
        <dbReference type="Proteomes" id="UP000188597"/>
    </source>
</evidence>
<name>A0A1V3GCL1_9BACL</name>
<dbReference type="Proteomes" id="UP000188597">
    <property type="component" value="Unassembled WGS sequence"/>
</dbReference>
<reference evidence="1 2" key="1">
    <citation type="submission" date="2016-11" db="EMBL/GenBank/DDBJ databases">
        <authorList>
            <person name="Jaros S."/>
            <person name="Januszkiewicz K."/>
            <person name="Wedrychowicz H."/>
        </authorList>
    </citation>
    <scope>NUCLEOTIDE SEQUENCE [LARGE SCALE GENOMIC DNA]</scope>
    <source>
        <strain evidence="1 2">Con a/3</strain>
    </source>
</reference>
<protein>
    <submittedName>
        <fullName evidence="1">Uncharacterized protein</fullName>
    </submittedName>
</protein>
<dbReference type="EMBL" id="MQMF01000001">
    <property type="protein sequence ID" value="OOE14575.1"/>
    <property type="molecule type" value="Genomic_DNA"/>
</dbReference>
<accession>A0A1V3GCL1</accession>
<dbReference type="RefSeq" id="WP_077360335.1">
    <property type="nucleotide sequence ID" value="NZ_MQMF01000001.1"/>
</dbReference>
<gene>
    <name evidence="1" type="ORF">UN64_05125</name>
</gene>
<proteinExistence type="predicted"/>
<organism evidence="1 2">
    <name type="scientific">Fictibacillus arsenicus</name>
    <dbReference type="NCBI Taxonomy" id="255247"/>
    <lineage>
        <taxon>Bacteria</taxon>
        <taxon>Bacillati</taxon>
        <taxon>Bacillota</taxon>
        <taxon>Bacilli</taxon>
        <taxon>Bacillales</taxon>
        <taxon>Fictibacillaceae</taxon>
        <taxon>Fictibacillus</taxon>
    </lineage>
</organism>
<sequence>MLNFPTKIGDFIFEIQCTTNVFKEFLCTHFITLTKAQVQKPDITIVIKNNYGVPFVNYDVSTKSVDCKIFYKRADYLIEVNNLFQHAVISVHNELALKHALMNLFSAFLVHHNWGLLIHSSCAVELRVAHLFAGQSGAGKSTIARLSEPRKLLSDEASIIKITEDAVIVYDSPFRSELKPLHLQYAYPLKSIQFLNQALQNERVLINKADSLIQLIDKVFYWPYHSEETARIIQLLNLLVKQVPIYKLHFEKNNRFWELIS</sequence>
<dbReference type="AlphaFoldDB" id="A0A1V3GCL1"/>